<feature type="domain" description="HTH araC/xylS-type" evidence="4">
    <location>
        <begin position="6"/>
        <end position="104"/>
    </location>
</feature>
<proteinExistence type="predicted"/>
<evidence type="ECO:0000313" key="5">
    <source>
        <dbReference type="EMBL" id="GDY28447.1"/>
    </source>
</evidence>
<dbReference type="Pfam" id="PF12833">
    <property type="entry name" value="HTH_18"/>
    <property type="match status" value="1"/>
</dbReference>
<dbReference type="RefSeq" id="WP_137811675.1">
    <property type="nucleotide sequence ID" value="NZ_BJFL01000001.1"/>
</dbReference>
<dbReference type="GO" id="GO:0043565">
    <property type="term" value="F:sequence-specific DNA binding"/>
    <property type="evidence" value="ECO:0007669"/>
    <property type="project" value="InterPro"/>
</dbReference>
<dbReference type="OrthoDB" id="9816011at2"/>
<organism evidence="5 6">
    <name type="scientific">Gandjariella thermophila</name>
    <dbReference type="NCBI Taxonomy" id="1931992"/>
    <lineage>
        <taxon>Bacteria</taxon>
        <taxon>Bacillati</taxon>
        <taxon>Actinomycetota</taxon>
        <taxon>Actinomycetes</taxon>
        <taxon>Pseudonocardiales</taxon>
        <taxon>Pseudonocardiaceae</taxon>
        <taxon>Gandjariella</taxon>
    </lineage>
</organism>
<keyword evidence="6" id="KW-1185">Reference proteome</keyword>
<dbReference type="Proteomes" id="UP000298860">
    <property type="component" value="Unassembled WGS sequence"/>
</dbReference>
<keyword evidence="3" id="KW-0804">Transcription</keyword>
<dbReference type="PROSITE" id="PS01124">
    <property type="entry name" value="HTH_ARAC_FAMILY_2"/>
    <property type="match status" value="1"/>
</dbReference>
<keyword evidence="2" id="KW-0238">DNA-binding</keyword>
<dbReference type="SUPFAM" id="SSF46689">
    <property type="entry name" value="Homeodomain-like"/>
    <property type="match status" value="2"/>
</dbReference>
<dbReference type="AlphaFoldDB" id="A0A4D4J366"/>
<evidence type="ECO:0000256" key="3">
    <source>
        <dbReference type="ARBA" id="ARBA00023163"/>
    </source>
</evidence>
<dbReference type="InterPro" id="IPR050204">
    <property type="entry name" value="AraC_XylS_family_regulators"/>
</dbReference>
<accession>A0A4D4J366</accession>
<reference evidence="6" key="1">
    <citation type="submission" date="2019-04" db="EMBL/GenBank/DDBJ databases">
        <title>Draft genome sequence of Pseudonocardiaceae bacterium SL3-2-4.</title>
        <authorList>
            <person name="Ningsih F."/>
            <person name="Yokota A."/>
            <person name="Sakai Y."/>
            <person name="Nanatani K."/>
            <person name="Yabe S."/>
            <person name="Oetari A."/>
            <person name="Sjamsuridzal W."/>
        </authorList>
    </citation>
    <scope>NUCLEOTIDE SEQUENCE [LARGE SCALE GENOMIC DNA]</scope>
    <source>
        <strain evidence="6">SL3-2-4</strain>
    </source>
</reference>
<evidence type="ECO:0000313" key="6">
    <source>
        <dbReference type="Proteomes" id="UP000298860"/>
    </source>
</evidence>
<dbReference type="PANTHER" id="PTHR46796">
    <property type="entry name" value="HTH-TYPE TRANSCRIPTIONAL ACTIVATOR RHAS-RELATED"/>
    <property type="match status" value="1"/>
</dbReference>
<evidence type="ECO:0000259" key="4">
    <source>
        <dbReference type="PROSITE" id="PS01124"/>
    </source>
</evidence>
<gene>
    <name evidence="5" type="ORF">GTS_00800</name>
</gene>
<comment type="caution">
    <text evidence="5">The sequence shown here is derived from an EMBL/GenBank/DDBJ whole genome shotgun (WGS) entry which is preliminary data.</text>
</comment>
<dbReference type="InterPro" id="IPR009057">
    <property type="entry name" value="Homeodomain-like_sf"/>
</dbReference>
<evidence type="ECO:0000256" key="1">
    <source>
        <dbReference type="ARBA" id="ARBA00023015"/>
    </source>
</evidence>
<dbReference type="EMBL" id="BJFL01000001">
    <property type="protein sequence ID" value="GDY28447.1"/>
    <property type="molecule type" value="Genomic_DNA"/>
</dbReference>
<name>A0A4D4J366_9PSEU</name>
<sequence>MRDAVIEAARFLADHTDQPITLGDVADHVGYSPFHLARSFERRLGVPPGQFLAAHRFQHAKRLLLAGDDRVIDICHAVGFTSVGTFTARFAAAVGASPVAFRRLPDALADAPPRPVLVPGSAPGGGAVGGSVRLSPAAAALLGAGASVYVGLFPRRAARGFPVSGSLLAGAGDFLLTDVPPGTYWVLATALPARADLPAQLVPATSVVGAAPRPVRVTAAGQCHHRDVHLDVAQTWQPPVLVALPPLASPHAQDWRRRRPERILG</sequence>
<dbReference type="Gene3D" id="1.10.10.60">
    <property type="entry name" value="Homeodomain-like"/>
    <property type="match status" value="2"/>
</dbReference>
<protein>
    <recommendedName>
        <fullName evidence="4">HTH araC/xylS-type domain-containing protein</fullName>
    </recommendedName>
</protein>
<evidence type="ECO:0000256" key="2">
    <source>
        <dbReference type="ARBA" id="ARBA00023125"/>
    </source>
</evidence>
<keyword evidence="1" id="KW-0805">Transcription regulation</keyword>
<dbReference type="InterPro" id="IPR018060">
    <property type="entry name" value="HTH_AraC"/>
</dbReference>
<dbReference type="GO" id="GO:0003700">
    <property type="term" value="F:DNA-binding transcription factor activity"/>
    <property type="evidence" value="ECO:0007669"/>
    <property type="project" value="InterPro"/>
</dbReference>
<dbReference type="SMART" id="SM00342">
    <property type="entry name" value="HTH_ARAC"/>
    <property type="match status" value="1"/>
</dbReference>